<dbReference type="PROSITE" id="PS51192">
    <property type="entry name" value="HELICASE_ATP_BIND_1"/>
    <property type="match status" value="1"/>
</dbReference>
<evidence type="ECO:0000256" key="4">
    <source>
        <dbReference type="ARBA" id="ARBA00022840"/>
    </source>
</evidence>
<evidence type="ECO:0000256" key="5">
    <source>
        <dbReference type="ARBA" id="ARBA00023015"/>
    </source>
</evidence>
<dbReference type="Pfam" id="PF00385">
    <property type="entry name" value="Chromo"/>
    <property type="match status" value="2"/>
</dbReference>
<evidence type="ECO:0000256" key="6">
    <source>
        <dbReference type="ARBA" id="ARBA00023163"/>
    </source>
</evidence>
<dbReference type="PROSITE" id="PS50013">
    <property type="entry name" value="CHROMO_2"/>
    <property type="match status" value="2"/>
</dbReference>
<dbReference type="SUPFAM" id="SSF52540">
    <property type="entry name" value="P-loop containing nucleoside triphosphate hydrolases"/>
    <property type="match status" value="1"/>
</dbReference>
<evidence type="ECO:0000256" key="1">
    <source>
        <dbReference type="ARBA" id="ARBA00004123"/>
    </source>
</evidence>
<dbReference type="InterPro" id="IPR000330">
    <property type="entry name" value="SNF2_N"/>
</dbReference>
<dbReference type="GO" id="GO:0005524">
    <property type="term" value="F:ATP binding"/>
    <property type="evidence" value="ECO:0007669"/>
    <property type="project" value="UniProtKB-KW"/>
</dbReference>
<comment type="subcellular location">
    <subcellularLocation>
        <location evidence="1">Nucleus</location>
    </subcellularLocation>
</comment>
<dbReference type="GO" id="GO:0034728">
    <property type="term" value="P:nucleosome organization"/>
    <property type="evidence" value="ECO:0007669"/>
    <property type="project" value="TreeGrafter"/>
</dbReference>
<dbReference type="Pfam" id="PF00176">
    <property type="entry name" value="SNF2-rel_dom"/>
    <property type="match status" value="1"/>
</dbReference>
<evidence type="ECO:0008006" key="13">
    <source>
        <dbReference type="Google" id="ProtNLM"/>
    </source>
</evidence>
<dbReference type="GO" id="GO:0003682">
    <property type="term" value="F:chromatin binding"/>
    <property type="evidence" value="ECO:0007669"/>
    <property type="project" value="TreeGrafter"/>
</dbReference>
<dbReference type="GO" id="GO:0000785">
    <property type="term" value="C:chromatin"/>
    <property type="evidence" value="ECO:0007669"/>
    <property type="project" value="TreeGrafter"/>
</dbReference>
<feature type="domain" description="Chromo" evidence="9">
    <location>
        <begin position="269"/>
        <end position="361"/>
    </location>
</feature>
<dbReference type="InterPro" id="IPR014001">
    <property type="entry name" value="Helicase_ATP-bd"/>
</dbReference>
<name>A0A8W8HN62_MAGGI</name>
<dbReference type="Gene3D" id="3.40.50.300">
    <property type="entry name" value="P-loop containing nucleotide triphosphate hydrolases"/>
    <property type="match status" value="1"/>
</dbReference>
<dbReference type="InterPro" id="IPR038718">
    <property type="entry name" value="SNF2-like_sf"/>
</dbReference>
<dbReference type="PROSITE" id="PS00598">
    <property type="entry name" value="CHROMO_1"/>
    <property type="match status" value="1"/>
</dbReference>
<proteinExistence type="predicted"/>
<evidence type="ECO:0000256" key="3">
    <source>
        <dbReference type="ARBA" id="ARBA00022801"/>
    </source>
</evidence>
<keyword evidence="7" id="KW-0539">Nucleus</keyword>
<feature type="compositionally biased region" description="Basic and acidic residues" evidence="8">
    <location>
        <begin position="252"/>
        <end position="264"/>
    </location>
</feature>
<dbReference type="CDD" id="cd18666">
    <property type="entry name" value="CD1_tandem_CHD1-2_like"/>
    <property type="match status" value="1"/>
</dbReference>
<evidence type="ECO:0000256" key="7">
    <source>
        <dbReference type="ARBA" id="ARBA00023242"/>
    </source>
</evidence>
<feature type="compositionally biased region" description="Basic and acidic residues" evidence="8">
    <location>
        <begin position="89"/>
        <end position="103"/>
    </location>
</feature>
<protein>
    <recommendedName>
        <fullName evidence="13">Chromodomain-helicase-DNA-binding protein 1</fullName>
    </recommendedName>
</protein>
<dbReference type="InterPro" id="IPR000953">
    <property type="entry name" value="Chromo/chromo_shadow_dom"/>
</dbReference>
<dbReference type="AlphaFoldDB" id="A0A8W8HN62"/>
<dbReference type="InterPro" id="IPR002464">
    <property type="entry name" value="DNA/RNA_helicase_DEAH_CS"/>
</dbReference>
<evidence type="ECO:0000256" key="2">
    <source>
        <dbReference type="ARBA" id="ARBA00022741"/>
    </source>
</evidence>
<dbReference type="GO" id="GO:0016887">
    <property type="term" value="F:ATP hydrolysis activity"/>
    <property type="evidence" value="ECO:0007669"/>
    <property type="project" value="TreeGrafter"/>
</dbReference>
<dbReference type="SUPFAM" id="SSF54160">
    <property type="entry name" value="Chromo domain-like"/>
    <property type="match status" value="2"/>
</dbReference>
<dbReference type="InterPro" id="IPR023779">
    <property type="entry name" value="Chromodomain_CS"/>
</dbReference>
<keyword evidence="5" id="KW-0805">Transcription regulation</keyword>
<dbReference type="Gene3D" id="3.40.50.10810">
    <property type="entry name" value="Tandem AAA-ATPase domain"/>
    <property type="match status" value="1"/>
</dbReference>
<evidence type="ECO:0000313" key="11">
    <source>
        <dbReference type="EnsemblMetazoa" id="G10315.1:cds"/>
    </source>
</evidence>
<dbReference type="PANTHER" id="PTHR45623:SF14">
    <property type="entry name" value="CHROMODOMAIN-HELICASE-DNA-BINDING PROTEIN 1"/>
    <property type="match status" value="1"/>
</dbReference>
<dbReference type="GO" id="GO:0005634">
    <property type="term" value="C:nucleus"/>
    <property type="evidence" value="ECO:0007669"/>
    <property type="project" value="UniProtKB-SubCell"/>
</dbReference>
<dbReference type="FunFam" id="2.40.50.40:FF:000014">
    <property type="entry name" value="Chromodomain-helicase-DNA-binding protein 2 isoform 1"/>
    <property type="match status" value="1"/>
</dbReference>
<evidence type="ECO:0000313" key="12">
    <source>
        <dbReference type="Proteomes" id="UP000005408"/>
    </source>
</evidence>
<dbReference type="InterPro" id="IPR023780">
    <property type="entry name" value="Chromo_domain"/>
</dbReference>
<dbReference type="PANTHER" id="PTHR45623">
    <property type="entry name" value="CHROMODOMAIN-HELICASE-DNA-BINDING PROTEIN 3-RELATED-RELATED"/>
    <property type="match status" value="1"/>
</dbReference>
<sequence length="627" mass="71066">MSKPSIEDPADFDSPLFGPLSNDKSPKAGSSNKENKDSIKKEIENNASGSGSDSGNSSGSSSDESDSESGSRSGSNSETSSSESDDSESNERSERKTASHIDDDSQDTQSTNLSSKRGRPRKSSINDIKQILREMSDDPDLLGLRRSGRAKKEPVRYNALGDSDTDDKPRRKGGRKGSDDWNASDSGSGESSDDYKPSSRALSRPGGRRNLRAAPPRRGRQATSNLSDSDESNSEEDTRSSSRIYSNKKIRRDYTTRRKGTKSKDDNKEIIEKVLDDRIGRVTATGSKTTIYNVQDNGDPNDGVDPATEETEKQFLIKWKNWAHIHNTWESYKTLKEQKVHGLKKLDNYIKKQDEIREWKNQATPEDIDYFECQQEMVQELYQQHMHVERIIAHSNQKMANENNGYPDYLCKWEGLPYSECTWEEGELVSRKFQVLVDEYNTKQVAEDPTPAKYCKIREHEWCHSGNKRLKFNVLVTTYEILLKDKSFLGSVNWATLIVDEAHRLKNDDSLLYKTLFEFNSNHRLLITGTPLQNSLKELWALLHFIMPDKFYKWADFEEKHSSAQKTGWLECWNPGRISTNEAFSIPKIRRVGEGRPPEAGMDHFNAEGSEDFCFLLSTRAGGLGLT</sequence>
<feature type="domain" description="Chromo" evidence="9">
    <location>
        <begin position="386"/>
        <end position="452"/>
    </location>
</feature>
<dbReference type="GO" id="GO:0003677">
    <property type="term" value="F:DNA binding"/>
    <property type="evidence" value="ECO:0007669"/>
    <property type="project" value="TreeGrafter"/>
</dbReference>
<dbReference type="GO" id="GO:0042393">
    <property type="term" value="F:histone binding"/>
    <property type="evidence" value="ECO:0007669"/>
    <property type="project" value="TreeGrafter"/>
</dbReference>
<dbReference type="InterPro" id="IPR016197">
    <property type="entry name" value="Chromo-like_dom_sf"/>
</dbReference>
<dbReference type="GO" id="GO:0140658">
    <property type="term" value="F:ATP-dependent chromatin remodeler activity"/>
    <property type="evidence" value="ECO:0007669"/>
    <property type="project" value="TreeGrafter"/>
</dbReference>
<dbReference type="PROSITE" id="PS00690">
    <property type="entry name" value="DEAH_ATP_HELICASE"/>
    <property type="match status" value="1"/>
</dbReference>
<accession>A0A8W8HN62</accession>
<feature type="compositionally biased region" description="Basic and acidic residues" evidence="8">
    <location>
        <begin position="33"/>
        <end position="44"/>
    </location>
</feature>
<dbReference type="Proteomes" id="UP000005408">
    <property type="component" value="Unassembled WGS sequence"/>
</dbReference>
<evidence type="ECO:0000259" key="10">
    <source>
        <dbReference type="PROSITE" id="PS51192"/>
    </source>
</evidence>
<keyword evidence="4" id="KW-0067">ATP-binding</keyword>
<keyword evidence="6" id="KW-0804">Transcription</keyword>
<keyword evidence="12" id="KW-1185">Reference proteome</keyword>
<dbReference type="InterPro" id="IPR027417">
    <property type="entry name" value="P-loop_NTPase"/>
</dbReference>
<feature type="compositionally biased region" description="Basic residues" evidence="8">
    <location>
        <begin position="206"/>
        <end position="220"/>
    </location>
</feature>
<dbReference type="Gene3D" id="2.40.50.40">
    <property type="match status" value="1"/>
</dbReference>
<feature type="region of interest" description="Disordered" evidence="8">
    <location>
        <begin position="1"/>
        <end position="264"/>
    </location>
</feature>
<feature type="compositionally biased region" description="Low complexity" evidence="8">
    <location>
        <begin position="48"/>
        <end position="82"/>
    </location>
</feature>
<evidence type="ECO:0000259" key="9">
    <source>
        <dbReference type="PROSITE" id="PS50013"/>
    </source>
</evidence>
<dbReference type="CDD" id="cd18661">
    <property type="entry name" value="CD2_tandem_CHD1-2_like"/>
    <property type="match status" value="1"/>
</dbReference>
<dbReference type="SMART" id="SM00298">
    <property type="entry name" value="CHROMO"/>
    <property type="match status" value="2"/>
</dbReference>
<dbReference type="EnsemblMetazoa" id="G10315.1">
    <property type="protein sequence ID" value="G10315.1:cds"/>
    <property type="gene ID" value="G10315"/>
</dbReference>
<reference evidence="11" key="1">
    <citation type="submission" date="2022-08" db="UniProtKB">
        <authorList>
            <consortium name="EnsemblMetazoa"/>
        </authorList>
    </citation>
    <scope>IDENTIFICATION</scope>
    <source>
        <strain evidence="11">05x7-T-G4-1.051#20</strain>
    </source>
</reference>
<evidence type="ECO:0000256" key="8">
    <source>
        <dbReference type="SAM" id="MobiDB-lite"/>
    </source>
</evidence>
<organism evidence="11 12">
    <name type="scientific">Magallana gigas</name>
    <name type="common">Pacific oyster</name>
    <name type="synonym">Crassostrea gigas</name>
    <dbReference type="NCBI Taxonomy" id="29159"/>
    <lineage>
        <taxon>Eukaryota</taxon>
        <taxon>Metazoa</taxon>
        <taxon>Spiralia</taxon>
        <taxon>Lophotrochozoa</taxon>
        <taxon>Mollusca</taxon>
        <taxon>Bivalvia</taxon>
        <taxon>Autobranchia</taxon>
        <taxon>Pteriomorphia</taxon>
        <taxon>Ostreida</taxon>
        <taxon>Ostreoidea</taxon>
        <taxon>Ostreidae</taxon>
        <taxon>Magallana</taxon>
    </lineage>
</organism>
<keyword evidence="3" id="KW-0378">Hydrolase</keyword>
<keyword evidence="2" id="KW-0547">Nucleotide-binding</keyword>
<feature type="domain" description="Helicase ATP-binding" evidence="10">
    <location>
        <begin position="468"/>
        <end position="549"/>
    </location>
</feature>